<accession>A0AAV1GM08</accession>
<sequence length="135" mass="15308">MTEANAALRVIHQCGIIQPHHKMKLQRAAGKERQLQHKLKLDTSPVVFMALSYDMRWVVHLAIVIRGVDDTLTVTEEFVELVPMKDITTAADTFTTLDGVLDRVGVDWSHAINDREKGKFREKVQTANGGHDFWT</sequence>
<name>A0AAV1GM08_XYRNO</name>
<proteinExistence type="predicted"/>
<evidence type="ECO:0000313" key="1">
    <source>
        <dbReference type="EMBL" id="CAJ1074295.1"/>
    </source>
</evidence>
<gene>
    <name evidence="1" type="ORF">XNOV1_A013847</name>
</gene>
<evidence type="ECO:0000313" key="2">
    <source>
        <dbReference type="Proteomes" id="UP001178508"/>
    </source>
</evidence>
<reference evidence="1" key="1">
    <citation type="submission" date="2023-08" db="EMBL/GenBank/DDBJ databases">
        <authorList>
            <person name="Alioto T."/>
            <person name="Alioto T."/>
            <person name="Gomez Garrido J."/>
        </authorList>
    </citation>
    <scope>NUCLEOTIDE SEQUENCE</scope>
</reference>
<keyword evidence="2" id="KW-1185">Reference proteome</keyword>
<dbReference type="Proteomes" id="UP001178508">
    <property type="component" value="Chromosome 15"/>
</dbReference>
<dbReference type="AlphaFoldDB" id="A0AAV1GM08"/>
<organism evidence="1 2">
    <name type="scientific">Xyrichtys novacula</name>
    <name type="common">Pearly razorfish</name>
    <name type="synonym">Hemipteronotus novacula</name>
    <dbReference type="NCBI Taxonomy" id="13765"/>
    <lineage>
        <taxon>Eukaryota</taxon>
        <taxon>Metazoa</taxon>
        <taxon>Chordata</taxon>
        <taxon>Craniata</taxon>
        <taxon>Vertebrata</taxon>
        <taxon>Euteleostomi</taxon>
        <taxon>Actinopterygii</taxon>
        <taxon>Neopterygii</taxon>
        <taxon>Teleostei</taxon>
        <taxon>Neoteleostei</taxon>
        <taxon>Acanthomorphata</taxon>
        <taxon>Eupercaria</taxon>
        <taxon>Labriformes</taxon>
        <taxon>Labridae</taxon>
        <taxon>Xyrichtys</taxon>
    </lineage>
</organism>
<protein>
    <submittedName>
        <fullName evidence="1">General transcription factor II-I repeat domain-containing protein 2-like, partial</fullName>
    </submittedName>
</protein>
<dbReference type="EMBL" id="OY660878">
    <property type="protein sequence ID" value="CAJ1074295.1"/>
    <property type="molecule type" value="Genomic_DNA"/>
</dbReference>